<dbReference type="AlphaFoldDB" id="A0A2G8LGA8"/>
<evidence type="ECO:0000256" key="11">
    <source>
        <dbReference type="ARBA" id="ARBA00023239"/>
    </source>
</evidence>
<keyword evidence="10" id="KW-0472">Membrane</keyword>
<dbReference type="GO" id="GO:0007189">
    <property type="term" value="P:adenylate cyclase-activating G protein-coupled receptor signaling pathway"/>
    <property type="evidence" value="ECO:0007669"/>
    <property type="project" value="TreeGrafter"/>
</dbReference>
<dbReference type="STRING" id="307972.A0A2G8LGA8"/>
<keyword evidence="9" id="KW-1133">Transmembrane helix</keyword>
<dbReference type="PROSITE" id="PS50125">
    <property type="entry name" value="GUANYLATE_CYCLASE_2"/>
    <property type="match status" value="1"/>
</dbReference>
<dbReference type="GO" id="GO:0005886">
    <property type="term" value="C:plasma membrane"/>
    <property type="evidence" value="ECO:0007669"/>
    <property type="project" value="TreeGrafter"/>
</dbReference>
<evidence type="ECO:0000256" key="4">
    <source>
        <dbReference type="ARBA" id="ARBA00022692"/>
    </source>
</evidence>
<dbReference type="GO" id="GO:0004016">
    <property type="term" value="F:adenylate cyclase activity"/>
    <property type="evidence" value="ECO:0007669"/>
    <property type="project" value="UniProtKB-EC"/>
</dbReference>
<evidence type="ECO:0000256" key="6">
    <source>
        <dbReference type="ARBA" id="ARBA00022741"/>
    </source>
</evidence>
<dbReference type="GO" id="GO:0009190">
    <property type="term" value="P:cyclic nucleotide biosynthetic process"/>
    <property type="evidence" value="ECO:0007669"/>
    <property type="project" value="InterPro"/>
</dbReference>
<keyword evidence="5" id="KW-0479">Metal-binding</keyword>
<dbReference type="OrthoDB" id="10035433at2759"/>
<evidence type="ECO:0000256" key="12">
    <source>
        <dbReference type="SAM" id="MobiDB-lite"/>
    </source>
</evidence>
<evidence type="ECO:0000256" key="9">
    <source>
        <dbReference type="ARBA" id="ARBA00022989"/>
    </source>
</evidence>
<feature type="domain" description="Guanylate cyclase" evidence="13">
    <location>
        <begin position="223"/>
        <end position="269"/>
    </location>
</feature>
<dbReference type="Pfam" id="PF00211">
    <property type="entry name" value="Guanylate_cyc"/>
    <property type="match status" value="1"/>
</dbReference>
<dbReference type="SUPFAM" id="SSF55073">
    <property type="entry name" value="Nucleotide cyclase"/>
    <property type="match status" value="1"/>
</dbReference>
<feature type="region of interest" description="Disordered" evidence="12">
    <location>
        <begin position="63"/>
        <end position="86"/>
    </location>
</feature>
<dbReference type="Gene3D" id="3.30.70.1230">
    <property type="entry name" value="Nucleotide cyclase"/>
    <property type="match status" value="1"/>
</dbReference>
<evidence type="ECO:0000256" key="3">
    <source>
        <dbReference type="ARBA" id="ARBA00012201"/>
    </source>
</evidence>
<keyword evidence="8" id="KW-0460">Magnesium</keyword>
<comment type="subcellular location">
    <subcellularLocation>
        <location evidence="2">Membrane</location>
        <topology evidence="2">Multi-pass membrane protein</topology>
    </subcellularLocation>
</comment>
<evidence type="ECO:0000313" key="14">
    <source>
        <dbReference type="EMBL" id="PIK59285.1"/>
    </source>
</evidence>
<feature type="compositionally biased region" description="Basic and acidic residues" evidence="12">
    <location>
        <begin position="65"/>
        <end position="82"/>
    </location>
</feature>
<dbReference type="Proteomes" id="UP000230750">
    <property type="component" value="Unassembled WGS sequence"/>
</dbReference>
<dbReference type="InterPro" id="IPR029787">
    <property type="entry name" value="Nucleotide_cyclase"/>
</dbReference>
<dbReference type="EMBL" id="MRZV01000087">
    <property type="protein sequence ID" value="PIK59285.1"/>
    <property type="molecule type" value="Genomic_DNA"/>
</dbReference>
<evidence type="ECO:0000256" key="7">
    <source>
        <dbReference type="ARBA" id="ARBA00022840"/>
    </source>
</evidence>
<gene>
    <name evidence="14" type="ORF">BSL78_03795</name>
</gene>
<dbReference type="GO" id="GO:0046872">
    <property type="term" value="F:metal ion binding"/>
    <property type="evidence" value="ECO:0007669"/>
    <property type="project" value="UniProtKB-KW"/>
</dbReference>
<dbReference type="PANTHER" id="PTHR45627:SF8">
    <property type="entry name" value="ADENYLATE CYCLASE TYPE 9"/>
    <property type="match status" value="1"/>
</dbReference>
<accession>A0A2G8LGA8</accession>
<keyword evidence="7" id="KW-0067">ATP-binding</keyword>
<proteinExistence type="predicted"/>
<evidence type="ECO:0000313" key="15">
    <source>
        <dbReference type="Proteomes" id="UP000230750"/>
    </source>
</evidence>
<keyword evidence="4" id="KW-0812">Transmembrane</keyword>
<name>A0A2G8LGA8_STIJA</name>
<evidence type="ECO:0000259" key="13">
    <source>
        <dbReference type="PROSITE" id="PS50125"/>
    </source>
</evidence>
<comment type="catalytic activity">
    <reaction evidence="1">
        <text>ATP = 3',5'-cyclic AMP + diphosphate</text>
        <dbReference type="Rhea" id="RHEA:15389"/>
        <dbReference type="ChEBI" id="CHEBI:30616"/>
        <dbReference type="ChEBI" id="CHEBI:33019"/>
        <dbReference type="ChEBI" id="CHEBI:58165"/>
        <dbReference type="EC" id="4.6.1.1"/>
    </reaction>
</comment>
<protein>
    <recommendedName>
        <fullName evidence="3">adenylate cyclase</fullName>
        <ecNumber evidence="3">4.6.1.1</ecNumber>
    </recommendedName>
</protein>
<organism evidence="14 15">
    <name type="scientific">Stichopus japonicus</name>
    <name type="common">Sea cucumber</name>
    <dbReference type="NCBI Taxonomy" id="307972"/>
    <lineage>
        <taxon>Eukaryota</taxon>
        <taxon>Metazoa</taxon>
        <taxon>Echinodermata</taxon>
        <taxon>Eleutherozoa</taxon>
        <taxon>Echinozoa</taxon>
        <taxon>Holothuroidea</taxon>
        <taxon>Aspidochirotacea</taxon>
        <taxon>Aspidochirotida</taxon>
        <taxon>Stichopodidae</taxon>
        <taxon>Apostichopus</taxon>
    </lineage>
</organism>
<comment type="caution">
    <text evidence="14">The sequence shown here is derived from an EMBL/GenBank/DDBJ whole genome shotgun (WGS) entry which is preliminary data.</text>
</comment>
<dbReference type="GO" id="GO:0035556">
    <property type="term" value="P:intracellular signal transduction"/>
    <property type="evidence" value="ECO:0007669"/>
    <property type="project" value="InterPro"/>
</dbReference>
<dbReference type="GO" id="GO:0005524">
    <property type="term" value="F:ATP binding"/>
    <property type="evidence" value="ECO:0007669"/>
    <property type="project" value="UniProtKB-KW"/>
</dbReference>
<evidence type="ECO:0000256" key="5">
    <source>
        <dbReference type="ARBA" id="ARBA00022723"/>
    </source>
</evidence>
<dbReference type="EC" id="4.6.1.1" evidence="3"/>
<keyword evidence="15" id="KW-1185">Reference proteome</keyword>
<sequence>MRSAIKFIVCDEFSSTVAHHIYSLELSRIFDPYRLFSIMDSATDTEVHFDPSKKPADDAVTLRLNRTESSRSQRRRSSEASKNRKTGCCPKLFERASGSWWNPKFNSPIIEQQFLKNCFSQGIHDMLAGKIITKLLLHICVHVMGTHIFFMSQVRTRSTFMKIGEAIVARRQHKKEKQVKELTIHALMPTTIAKELLSRSETEGGRKQTIFRPFYMNRMEDVSILFADIAGFTQMSANKSAETLVGLLNDLFGRFDILCVKTSARRFAP</sequence>
<dbReference type="InterPro" id="IPR001054">
    <property type="entry name" value="A/G_cyclase"/>
</dbReference>
<keyword evidence="11" id="KW-0456">Lyase</keyword>
<reference evidence="14 15" key="1">
    <citation type="journal article" date="2017" name="PLoS Biol.">
        <title>The sea cucumber genome provides insights into morphological evolution and visceral regeneration.</title>
        <authorList>
            <person name="Zhang X."/>
            <person name="Sun L."/>
            <person name="Yuan J."/>
            <person name="Sun Y."/>
            <person name="Gao Y."/>
            <person name="Zhang L."/>
            <person name="Li S."/>
            <person name="Dai H."/>
            <person name="Hamel J.F."/>
            <person name="Liu C."/>
            <person name="Yu Y."/>
            <person name="Liu S."/>
            <person name="Lin W."/>
            <person name="Guo K."/>
            <person name="Jin S."/>
            <person name="Xu P."/>
            <person name="Storey K.B."/>
            <person name="Huan P."/>
            <person name="Zhang T."/>
            <person name="Zhou Y."/>
            <person name="Zhang J."/>
            <person name="Lin C."/>
            <person name="Li X."/>
            <person name="Xing L."/>
            <person name="Huo D."/>
            <person name="Sun M."/>
            <person name="Wang L."/>
            <person name="Mercier A."/>
            <person name="Li F."/>
            <person name="Yang H."/>
            <person name="Xiang J."/>
        </authorList>
    </citation>
    <scope>NUCLEOTIDE SEQUENCE [LARGE SCALE GENOMIC DNA]</scope>
    <source>
        <strain evidence="14">Shaxun</strain>
        <tissue evidence="14">Muscle</tissue>
    </source>
</reference>
<evidence type="ECO:0000256" key="10">
    <source>
        <dbReference type="ARBA" id="ARBA00023136"/>
    </source>
</evidence>
<evidence type="ECO:0000256" key="2">
    <source>
        <dbReference type="ARBA" id="ARBA00004141"/>
    </source>
</evidence>
<evidence type="ECO:0000256" key="8">
    <source>
        <dbReference type="ARBA" id="ARBA00022842"/>
    </source>
</evidence>
<keyword evidence="6" id="KW-0547">Nucleotide-binding</keyword>
<dbReference type="PANTHER" id="PTHR45627">
    <property type="entry name" value="ADENYLATE CYCLASE TYPE 1"/>
    <property type="match status" value="1"/>
</dbReference>
<evidence type="ECO:0000256" key="1">
    <source>
        <dbReference type="ARBA" id="ARBA00001593"/>
    </source>
</evidence>